<dbReference type="PANTHER" id="PTHR48111:SF17">
    <property type="entry name" value="TRANSCRIPTIONAL REGULATORY PROTEIN YPDB"/>
    <property type="match status" value="1"/>
</dbReference>
<dbReference type="Gene3D" id="3.40.50.2300">
    <property type="match status" value="1"/>
</dbReference>
<keyword evidence="1" id="KW-0238">DNA-binding</keyword>
<dbReference type="PROSITE" id="PS50930">
    <property type="entry name" value="HTH_LYTTR"/>
    <property type="match status" value="1"/>
</dbReference>
<dbReference type="Pfam" id="PF04397">
    <property type="entry name" value="LytTR"/>
    <property type="match status" value="1"/>
</dbReference>
<dbReference type="AlphaFoldDB" id="A0A926JSE2"/>
<reference evidence="5 6" key="1">
    <citation type="submission" date="2020-09" db="EMBL/GenBank/DDBJ databases">
        <title>Sinomicrobium weinanense sp. nov., a halophilic bacteria isolated from saline-alkali soil.</title>
        <authorList>
            <person name="Wu P."/>
            <person name="Ren H."/>
            <person name="Mei Y."/>
            <person name="Liang Y."/>
            <person name="Chen Z."/>
        </authorList>
    </citation>
    <scope>NUCLEOTIDE SEQUENCE [LARGE SCALE GENOMIC DNA]</scope>
    <source>
        <strain evidence="5 6">FJxs</strain>
    </source>
</reference>
<evidence type="ECO:0000256" key="1">
    <source>
        <dbReference type="ARBA" id="ARBA00023125"/>
    </source>
</evidence>
<organism evidence="5 6">
    <name type="scientific">Sinomicrobium weinanense</name>
    <dbReference type="NCBI Taxonomy" id="2842200"/>
    <lineage>
        <taxon>Bacteria</taxon>
        <taxon>Pseudomonadati</taxon>
        <taxon>Bacteroidota</taxon>
        <taxon>Flavobacteriia</taxon>
        <taxon>Flavobacteriales</taxon>
        <taxon>Flavobacteriaceae</taxon>
        <taxon>Sinomicrobium</taxon>
    </lineage>
</organism>
<dbReference type="GO" id="GO:0032993">
    <property type="term" value="C:protein-DNA complex"/>
    <property type="evidence" value="ECO:0007669"/>
    <property type="project" value="TreeGrafter"/>
</dbReference>
<evidence type="ECO:0000256" key="2">
    <source>
        <dbReference type="PROSITE-ProRule" id="PRU00169"/>
    </source>
</evidence>
<evidence type="ECO:0000259" key="3">
    <source>
        <dbReference type="PROSITE" id="PS50110"/>
    </source>
</evidence>
<dbReference type="SUPFAM" id="SSF52172">
    <property type="entry name" value="CheY-like"/>
    <property type="match status" value="1"/>
</dbReference>
<feature type="domain" description="HTH LytTR-type" evidence="4">
    <location>
        <begin position="144"/>
        <end position="235"/>
    </location>
</feature>
<dbReference type="GO" id="GO:0000156">
    <property type="term" value="F:phosphorelay response regulator activity"/>
    <property type="evidence" value="ECO:0007669"/>
    <property type="project" value="TreeGrafter"/>
</dbReference>
<dbReference type="SMART" id="SM00850">
    <property type="entry name" value="LytTR"/>
    <property type="match status" value="1"/>
</dbReference>
<dbReference type="Proteomes" id="UP000653730">
    <property type="component" value="Unassembled WGS sequence"/>
</dbReference>
<dbReference type="GO" id="GO:0006355">
    <property type="term" value="P:regulation of DNA-templated transcription"/>
    <property type="evidence" value="ECO:0007669"/>
    <property type="project" value="TreeGrafter"/>
</dbReference>
<dbReference type="InterPro" id="IPR011006">
    <property type="entry name" value="CheY-like_superfamily"/>
</dbReference>
<protein>
    <submittedName>
        <fullName evidence="5">Response regulator transcription factor</fullName>
    </submittedName>
</protein>
<dbReference type="EMBL" id="JACVDC010000026">
    <property type="protein sequence ID" value="MBC9796398.1"/>
    <property type="molecule type" value="Genomic_DNA"/>
</dbReference>
<dbReference type="GO" id="GO:0005829">
    <property type="term" value="C:cytosol"/>
    <property type="evidence" value="ECO:0007669"/>
    <property type="project" value="TreeGrafter"/>
</dbReference>
<evidence type="ECO:0000313" key="6">
    <source>
        <dbReference type="Proteomes" id="UP000653730"/>
    </source>
</evidence>
<name>A0A926JSE2_9FLAO</name>
<gene>
    <name evidence="5" type="ORF">IBL28_10485</name>
</gene>
<feature type="modified residue" description="4-aspartylphosphate" evidence="2">
    <location>
        <position position="54"/>
    </location>
</feature>
<comment type="caution">
    <text evidence="5">The sequence shown here is derived from an EMBL/GenBank/DDBJ whole genome shotgun (WGS) entry which is preliminary data.</text>
</comment>
<keyword evidence="6" id="KW-1185">Reference proteome</keyword>
<proteinExistence type="predicted"/>
<keyword evidence="2" id="KW-0597">Phosphoprotein</keyword>
<dbReference type="SMART" id="SM00448">
    <property type="entry name" value="REC"/>
    <property type="match status" value="1"/>
</dbReference>
<evidence type="ECO:0000259" key="4">
    <source>
        <dbReference type="PROSITE" id="PS50930"/>
    </source>
</evidence>
<dbReference type="InterPro" id="IPR001789">
    <property type="entry name" value="Sig_transdc_resp-reg_receiver"/>
</dbReference>
<sequence>MIRCIAVDDEKPALDLLEDNIRQVAYLELVKRCKNAMEAIEVLQSEKIDLIFLDVQMPGLSGLQFVQTLMAPPMIVLVTAYEKYALEGFNLDVVDYLVKPVALERFIRACNKAKALFDLRQSKTPQADSSIRDHFFVHVEYGLVKIVVDDILYVEGLKDYIKIHLSSASRPVVTRMSLKAMMEQLPDDRFIRTHKSYIVSIPRVTSIKRDLLYIGDIEIPVSESYKESMARILGRSKN</sequence>
<dbReference type="InterPro" id="IPR007492">
    <property type="entry name" value="LytTR_DNA-bd_dom"/>
</dbReference>
<evidence type="ECO:0000313" key="5">
    <source>
        <dbReference type="EMBL" id="MBC9796398.1"/>
    </source>
</evidence>
<dbReference type="GO" id="GO:0000976">
    <property type="term" value="F:transcription cis-regulatory region binding"/>
    <property type="evidence" value="ECO:0007669"/>
    <property type="project" value="TreeGrafter"/>
</dbReference>
<dbReference type="PROSITE" id="PS50110">
    <property type="entry name" value="RESPONSE_REGULATORY"/>
    <property type="match status" value="1"/>
</dbReference>
<dbReference type="Gene3D" id="2.40.50.1020">
    <property type="entry name" value="LytTr DNA-binding domain"/>
    <property type="match status" value="1"/>
</dbReference>
<dbReference type="RefSeq" id="WP_187965541.1">
    <property type="nucleotide sequence ID" value="NZ_JACVDC010000026.1"/>
</dbReference>
<dbReference type="PANTHER" id="PTHR48111">
    <property type="entry name" value="REGULATOR OF RPOS"/>
    <property type="match status" value="1"/>
</dbReference>
<dbReference type="Pfam" id="PF00072">
    <property type="entry name" value="Response_reg"/>
    <property type="match status" value="1"/>
</dbReference>
<feature type="domain" description="Response regulatory" evidence="3">
    <location>
        <begin position="3"/>
        <end position="114"/>
    </location>
</feature>
<dbReference type="InterPro" id="IPR039420">
    <property type="entry name" value="WalR-like"/>
</dbReference>
<accession>A0A926JSE2</accession>